<gene>
    <name evidence="2" type="ORF">ACFP81_02470</name>
</gene>
<dbReference type="RefSeq" id="WP_380082009.1">
    <property type="nucleotide sequence ID" value="NZ_JBHSWD010000001.1"/>
</dbReference>
<protein>
    <recommendedName>
        <fullName evidence="4">DUF302 domain-containing protein</fullName>
    </recommendedName>
</protein>
<sequence>MKRLTLAALALSTVSASALAQAPAASWAANATYVIMTPRIEGNTNLVSGGDLQTVLAAMQRDSAGAIKRRFPAATISETAGPNVVKVTPTLVAPSALVPWAKVSARLDFDLPSGQRVSVSDTYSVIALYEHRADAANFLFDQLMKRVR</sequence>
<evidence type="ECO:0008006" key="4">
    <source>
        <dbReference type="Google" id="ProtNLM"/>
    </source>
</evidence>
<accession>A0ABW1YCQ4</accession>
<keyword evidence="3" id="KW-1185">Reference proteome</keyword>
<feature type="chain" id="PRO_5046950760" description="DUF302 domain-containing protein" evidence="1">
    <location>
        <begin position="21"/>
        <end position="148"/>
    </location>
</feature>
<evidence type="ECO:0000256" key="1">
    <source>
        <dbReference type="SAM" id="SignalP"/>
    </source>
</evidence>
<feature type="signal peptide" evidence="1">
    <location>
        <begin position="1"/>
        <end position="20"/>
    </location>
</feature>
<comment type="caution">
    <text evidence="2">The sequence shown here is derived from an EMBL/GenBank/DDBJ whole genome shotgun (WGS) entry which is preliminary data.</text>
</comment>
<dbReference type="Proteomes" id="UP001596297">
    <property type="component" value="Unassembled WGS sequence"/>
</dbReference>
<reference evidence="3" key="1">
    <citation type="journal article" date="2019" name="Int. J. Syst. Evol. Microbiol.">
        <title>The Global Catalogue of Microorganisms (GCM) 10K type strain sequencing project: providing services to taxonomists for standard genome sequencing and annotation.</title>
        <authorList>
            <consortium name="The Broad Institute Genomics Platform"/>
            <consortium name="The Broad Institute Genome Sequencing Center for Infectious Disease"/>
            <person name="Wu L."/>
            <person name="Ma J."/>
        </authorList>
    </citation>
    <scope>NUCLEOTIDE SEQUENCE [LARGE SCALE GENOMIC DNA]</scope>
    <source>
        <strain evidence="3">CGMCC 1.15772</strain>
    </source>
</reference>
<dbReference type="EMBL" id="JBHSWD010000001">
    <property type="protein sequence ID" value="MFC6591002.1"/>
    <property type="molecule type" value="Genomic_DNA"/>
</dbReference>
<keyword evidence="1" id="KW-0732">Signal</keyword>
<proteinExistence type="predicted"/>
<organism evidence="2 3">
    <name type="scientific">Deinococcus lacus</name>
    <dbReference type="NCBI Taxonomy" id="392561"/>
    <lineage>
        <taxon>Bacteria</taxon>
        <taxon>Thermotogati</taxon>
        <taxon>Deinococcota</taxon>
        <taxon>Deinococci</taxon>
        <taxon>Deinococcales</taxon>
        <taxon>Deinococcaceae</taxon>
        <taxon>Deinococcus</taxon>
    </lineage>
</organism>
<name>A0ABW1YCQ4_9DEIO</name>
<evidence type="ECO:0000313" key="2">
    <source>
        <dbReference type="EMBL" id="MFC6591002.1"/>
    </source>
</evidence>
<evidence type="ECO:0000313" key="3">
    <source>
        <dbReference type="Proteomes" id="UP001596297"/>
    </source>
</evidence>